<dbReference type="RefSeq" id="WP_148783575.1">
    <property type="nucleotide sequence ID" value="NZ_VNHU01000011.1"/>
</dbReference>
<keyword evidence="2" id="KW-1185">Reference proteome</keyword>
<dbReference type="Proteomes" id="UP000324376">
    <property type="component" value="Unassembled WGS sequence"/>
</dbReference>
<sequence length="170" mass="19401">MIYDYSYLDVLITESDVATLHYIEASDSVSNVIIKKFLKSQSNKRSGFSNQLKNSLERLGYNYSFPKELMNPLGFLQELKSFFIKKDADYYLNQCIAQDKKIIELAERMVDKAVLPSDLIKLIASTRSQLIDAIGQAVMLKNTINSDSENPNILFESTYNYIKPFKASSL</sequence>
<evidence type="ECO:0000313" key="1">
    <source>
        <dbReference type="EMBL" id="TYP70869.1"/>
    </source>
</evidence>
<evidence type="ECO:0000313" key="2">
    <source>
        <dbReference type="Proteomes" id="UP000324376"/>
    </source>
</evidence>
<dbReference type="EMBL" id="VNHU01000011">
    <property type="protein sequence ID" value="TYP70869.1"/>
    <property type="molecule type" value="Genomic_DNA"/>
</dbReference>
<accession>A0A5S5BV54</accession>
<name>A0A5S5BV54_9FLAO</name>
<proteinExistence type="predicted"/>
<organism evidence="1 2">
    <name type="scientific">Aquimarina intermedia</name>
    <dbReference type="NCBI Taxonomy" id="350814"/>
    <lineage>
        <taxon>Bacteria</taxon>
        <taxon>Pseudomonadati</taxon>
        <taxon>Bacteroidota</taxon>
        <taxon>Flavobacteriia</taxon>
        <taxon>Flavobacteriales</taxon>
        <taxon>Flavobacteriaceae</taxon>
        <taxon>Aquimarina</taxon>
    </lineage>
</organism>
<protein>
    <submittedName>
        <fullName evidence="1">Uncharacterized protein</fullName>
    </submittedName>
</protein>
<comment type="caution">
    <text evidence="1">The sequence shown here is derived from an EMBL/GenBank/DDBJ whole genome shotgun (WGS) entry which is preliminary data.</text>
</comment>
<gene>
    <name evidence="1" type="ORF">BD809_11137</name>
</gene>
<dbReference type="Gene3D" id="1.20.1260.10">
    <property type="match status" value="1"/>
</dbReference>
<dbReference type="InterPro" id="IPR012347">
    <property type="entry name" value="Ferritin-like"/>
</dbReference>
<dbReference type="AlphaFoldDB" id="A0A5S5BV54"/>
<reference evidence="1 2" key="1">
    <citation type="submission" date="2019-07" db="EMBL/GenBank/DDBJ databases">
        <title>Genomic Encyclopedia of Archaeal and Bacterial Type Strains, Phase II (KMG-II): from individual species to whole genera.</title>
        <authorList>
            <person name="Goeker M."/>
        </authorList>
    </citation>
    <scope>NUCLEOTIDE SEQUENCE [LARGE SCALE GENOMIC DNA]</scope>
    <source>
        <strain evidence="1 2">DSM 17527</strain>
    </source>
</reference>